<evidence type="ECO:0000259" key="2">
    <source>
        <dbReference type="Pfam" id="PF13324"/>
    </source>
</evidence>
<dbReference type="InterPro" id="IPR026907">
    <property type="entry name" value="GCIP-like"/>
</dbReference>
<dbReference type="OrthoDB" id="4088536at2759"/>
<gene>
    <name evidence="3" type="ORF">DL546_002821</name>
</gene>
<feature type="region of interest" description="Disordered" evidence="1">
    <location>
        <begin position="178"/>
        <end position="215"/>
    </location>
</feature>
<dbReference type="GO" id="GO:0005634">
    <property type="term" value="C:nucleus"/>
    <property type="evidence" value="ECO:0007669"/>
    <property type="project" value="TreeGrafter"/>
</dbReference>
<dbReference type="PANTHER" id="PTHR15492">
    <property type="entry name" value="CYCLIN D1-BINDING PROTEIN 1"/>
    <property type="match status" value="1"/>
</dbReference>
<organism evidence="3 4">
    <name type="scientific">Coniochaeta pulveracea</name>
    <dbReference type="NCBI Taxonomy" id="177199"/>
    <lineage>
        <taxon>Eukaryota</taxon>
        <taxon>Fungi</taxon>
        <taxon>Dikarya</taxon>
        <taxon>Ascomycota</taxon>
        <taxon>Pezizomycotina</taxon>
        <taxon>Sordariomycetes</taxon>
        <taxon>Sordariomycetidae</taxon>
        <taxon>Coniochaetales</taxon>
        <taxon>Coniochaetaceae</taxon>
        <taxon>Coniochaeta</taxon>
    </lineage>
</organism>
<dbReference type="InterPro" id="IPR049317">
    <property type="entry name" value="GCIP-like_N"/>
</dbReference>
<dbReference type="EMBL" id="QVQW01000067">
    <property type="protein sequence ID" value="RKU41810.1"/>
    <property type="molecule type" value="Genomic_DNA"/>
</dbReference>
<dbReference type="Proteomes" id="UP000275385">
    <property type="component" value="Unassembled WGS sequence"/>
</dbReference>
<keyword evidence="4" id="KW-1185">Reference proteome</keyword>
<feature type="domain" description="Cyclin-D1-binding protein 1-like N-terminal" evidence="2">
    <location>
        <begin position="118"/>
        <end position="181"/>
    </location>
</feature>
<comment type="caution">
    <text evidence="3">The sequence shown here is derived from an EMBL/GenBank/DDBJ whole genome shotgun (WGS) entry which is preliminary data.</text>
</comment>
<feature type="compositionally biased region" description="Acidic residues" evidence="1">
    <location>
        <begin position="179"/>
        <end position="194"/>
    </location>
</feature>
<dbReference type="AlphaFoldDB" id="A0A420Y1S3"/>
<evidence type="ECO:0000313" key="3">
    <source>
        <dbReference type="EMBL" id="RKU41810.1"/>
    </source>
</evidence>
<sequence length="362" mass="40218">MASQTSSSAALDDLKSTVSSTVALTSQLEAVASNVGLDPQTDAKLDPSINALSVAHDAASLVKAHTTKISLLIINEPFTPTAITKVLRELVAGPLPALAAATQLCDPKRYTQALSRDLRYKTAQKDSQQGSIAATGLLWSACDDVVALAKLGVAGYLMRQVEQFCDTLKDIMEELKEWAEEESEDEDDDEDDDDAGHHSGHEEDEEVHEHFDAETSSAISTQAMLDDLMNSEHHIPKDDPEKIRPRVDSSMKRLRLTTLLYQATVKRRLKTLPTLPLSAKDEDRETVARLDEAMSLLKVLPERFTTLMLAFYGLDVEEIDKQMVNCLRGALKTSEQLLKPWTSERDEFTDWALRYKDEMEKA</sequence>
<dbReference type="Pfam" id="PF13324">
    <property type="entry name" value="GCIP_N"/>
    <property type="match status" value="1"/>
</dbReference>
<evidence type="ECO:0000256" key="1">
    <source>
        <dbReference type="SAM" id="MobiDB-lite"/>
    </source>
</evidence>
<accession>A0A420Y1S3</accession>
<feature type="compositionally biased region" description="Basic and acidic residues" evidence="1">
    <location>
        <begin position="195"/>
        <end position="213"/>
    </location>
</feature>
<protein>
    <recommendedName>
        <fullName evidence="2">Cyclin-D1-binding protein 1-like N-terminal domain-containing protein</fullName>
    </recommendedName>
</protein>
<reference evidence="3 4" key="1">
    <citation type="submission" date="2018-08" db="EMBL/GenBank/DDBJ databases">
        <title>Draft genome of the lignicolous fungus Coniochaeta pulveracea.</title>
        <authorList>
            <person name="Borstlap C.J."/>
            <person name="De Witt R.N."/>
            <person name="Botha A."/>
            <person name="Volschenk H."/>
        </authorList>
    </citation>
    <scope>NUCLEOTIDE SEQUENCE [LARGE SCALE GENOMIC DNA]</scope>
    <source>
        <strain evidence="3 4">CAB683</strain>
    </source>
</reference>
<name>A0A420Y1S3_9PEZI</name>
<dbReference type="PANTHER" id="PTHR15492:SF1">
    <property type="entry name" value="CYCLIN-D1-BINDING PROTEIN 1"/>
    <property type="match status" value="1"/>
</dbReference>
<evidence type="ECO:0000313" key="4">
    <source>
        <dbReference type="Proteomes" id="UP000275385"/>
    </source>
</evidence>
<proteinExistence type="predicted"/>
<dbReference type="STRING" id="177199.A0A420Y1S3"/>